<comment type="catalytic activity">
    <reaction evidence="1 11">
        <text>S-ubiquitinyl-[E2 ubiquitin-conjugating enzyme]-L-cysteine + [acceptor protein]-L-lysine = [E2 ubiquitin-conjugating enzyme]-L-cysteine + N(6)-ubiquitinyl-[acceptor protein]-L-lysine.</text>
        <dbReference type="EC" id="2.3.2.27"/>
    </reaction>
</comment>
<dbReference type="EC" id="2.3.2.27" evidence="11"/>
<reference evidence="14" key="1">
    <citation type="submission" date="2023-05" db="EMBL/GenBank/DDBJ databases">
        <authorList>
            <person name="Huff M."/>
        </authorList>
    </citation>
    <scope>NUCLEOTIDE SEQUENCE</scope>
</reference>
<dbReference type="PANTHER" id="PTHR12313">
    <property type="entry name" value="E3 UBIQUITIN-PROTEIN LIGASE RNF5-RELATED"/>
    <property type="match status" value="1"/>
</dbReference>
<name>A0AAD1YXH4_9LAMI</name>
<dbReference type="CDD" id="cd16745">
    <property type="entry name" value="RING-HC_AtRMA-like"/>
    <property type="match status" value="1"/>
</dbReference>
<dbReference type="Proteomes" id="UP000834106">
    <property type="component" value="Chromosome 3"/>
</dbReference>
<comment type="pathway">
    <text evidence="3 11">Protein modification; protein ubiquitination.</text>
</comment>
<sequence length="287" mass="31654">MLSSRIDVSRHRVQTQNSFFYLYFTAFCDNQLLSVLRFADQTTKASVIWIRSLLDKMAIETQDSTTRARESSTSSGSDSDQAGDFECNICFDLAQDPIITLCGHLYCWPCLYRWLQLHSQSHECPVCKALIQEEKLIPLYGRGKMPNDPRSKPVPGVEIPNRPAGRRPATAPPPDVSNFTNIVLGMMNGFVPMVSATFGNFGMSAGFGGVFSPMFNVQLHGFSNASGFGATSGYQFGNADSFHGTSSHVYRETGQAQQANDGLHADETLKKLLPFIFVLAVLALFLL</sequence>
<evidence type="ECO:0000256" key="10">
    <source>
        <dbReference type="PROSITE-ProRule" id="PRU00175"/>
    </source>
</evidence>
<comment type="subcellular location">
    <subcellularLocation>
        <location evidence="2">Endomembrane system</location>
    </subcellularLocation>
    <subcellularLocation>
        <location evidence="11">Endoplasmic reticulum membrane</location>
        <topology evidence="11">Single-pass type IV membrane protein</topology>
    </subcellularLocation>
</comment>
<protein>
    <recommendedName>
        <fullName evidence="11">E3 ubiquitin-protein ligase RMA</fullName>
        <ecNumber evidence="11">2.3.2.27</ecNumber>
    </recommendedName>
    <alternativeName>
        <fullName evidence="11">Protein RING membrane-anchor</fullName>
    </alternativeName>
    <alternativeName>
        <fullName evidence="11">RING-type E3 ubiquitin transferase RMA</fullName>
    </alternativeName>
</protein>
<keyword evidence="8 11" id="KW-0862">Zinc</keyword>
<evidence type="ECO:0000256" key="4">
    <source>
        <dbReference type="ARBA" id="ARBA00022679"/>
    </source>
</evidence>
<dbReference type="InterPro" id="IPR018957">
    <property type="entry name" value="Znf_C3HC4_RING-type"/>
</dbReference>
<keyword evidence="4 11" id="KW-0808">Transferase</keyword>
<evidence type="ECO:0000259" key="13">
    <source>
        <dbReference type="PROSITE" id="PS50089"/>
    </source>
</evidence>
<keyword evidence="6 10" id="KW-0863">Zinc-finger</keyword>
<evidence type="ECO:0000256" key="11">
    <source>
        <dbReference type="RuleBase" id="RU369090"/>
    </source>
</evidence>
<dbReference type="InterPro" id="IPR013083">
    <property type="entry name" value="Znf_RING/FYVE/PHD"/>
</dbReference>
<dbReference type="Pfam" id="PF00097">
    <property type="entry name" value="zf-C3HC4"/>
    <property type="match status" value="1"/>
</dbReference>
<evidence type="ECO:0000256" key="7">
    <source>
        <dbReference type="ARBA" id="ARBA00022786"/>
    </source>
</evidence>
<keyword evidence="9" id="KW-0472">Membrane</keyword>
<comment type="domain">
    <text evidence="11">The RING-type zinc finger domain is responsible for E3 ligase activity.</text>
</comment>
<gene>
    <name evidence="14" type="ORF">FPE_LOCUS6179</name>
</gene>
<dbReference type="GO" id="GO:0006511">
    <property type="term" value="P:ubiquitin-dependent protein catabolic process"/>
    <property type="evidence" value="ECO:0007669"/>
    <property type="project" value="UniProtKB-UniRule"/>
</dbReference>
<evidence type="ECO:0000256" key="12">
    <source>
        <dbReference type="SAM" id="MobiDB-lite"/>
    </source>
</evidence>
<dbReference type="PROSITE" id="PS00518">
    <property type="entry name" value="ZF_RING_1"/>
    <property type="match status" value="1"/>
</dbReference>
<evidence type="ECO:0000256" key="8">
    <source>
        <dbReference type="ARBA" id="ARBA00022833"/>
    </source>
</evidence>
<proteinExistence type="predicted"/>
<evidence type="ECO:0000256" key="1">
    <source>
        <dbReference type="ARBA" id="ARBA00000900"/>
    </source>
</evidence>
<dbReference type="AlphaFoldDB" id="A0AAD1YXH4"/>
<feature type="domain" description="RING-type" evidence="13">
    <location>
        <begin position="87"/>
        <end position="128"/>
    </location>
</feature>
<dbReference type="InterPro" id="IPR001841">
    <property type="entry name" value="Znf_RING"/>
</dbReference>
<feature type="region of interest" description="Disordered" evidence="12">
    <location>
        <begin position="142"/>
        <end position="172"/>
    </location>
</feature>
<feature type="compositionally biased region" description="Low complexity" evidence="12">
    <location>
        <begin position="160"/>
        <end position="169"/>
    </location>
</feature>
<organism evidence="14 15">
    <name type="scientific">Fraxinus pennsylvanica</name>
    <dbReference type="NCBI Taxonomy" id="56036"/>
    <lineage>
        <taxon>Eukaryota</taxon>
        <taxon>Viridiplantae</taxon>
        <taxon>Streptophyta</taxon>
        <taxon>Embryophyta</taxon>
        <taxon>Tracheophyta</taxon>
        <taxon>Spermatophyta</taxon>
        <taxon>Magnoliopsida</taxon>
        <taxon>eudicotyledons</taxon>
        <taxon>Gunneridae</taxon>
        <taxon>Pentapetalae</taxon>
        <taxon>asterids</taxon>
        <taxon>lamiids</taxon>
        <taxon>Lamiales</taxon>
        <taxon>Oleaceae</taxon>
        <taxon>Oleeae</taxon>
        <taxon>Fraxinus</taxon>
    </lineage>
</organism>
<dbReference type="SUPFAM" id="SSF57850">
    <property type="entry name" value="RING/U-box"/>
    <property type="match status" value="1"/>
</dbReference>
<accession>A0AAD1YXH4</accession>
<evidence type="ECO:0000313" key="14">
    <source>
        <dbReference type="EMBL" id="CAI9758749.1"/>
    </source>
</evidence>
<keyword evidence="15" id="KW-1185">Reference proteome</keyword>
<dbReference type="InterPro" id="IPR017907">
    <property type="entry name" value="Znf_RING_CS"/>
</dbReference>
<evidence type="ECO:0000256" key="3">
    <source>
        <dbReference type="ARBA" id="ARBA00004906"/>
    </source>
</evidence>
<dbReference type="Gene3D" id="3.30.40.10">
    <property type="entry name" value="Zinc/RING finger domain, C3HC4 (zinc finger)"/>
    <property type="match status" value="1"/>
</dbReference>
<dbReference type="InterPro" id="IPR045103">
    <property type="entry name" value="RNF5/RNF185-like"/>
</dbReference>
<evidence type="ECO:0000256" key="5">
    <source>
        <dbReference type="ARBA" id="ARBA00022723"/>
    </source>
</evidence>
<dbReference type="GO" id="GO:0061630">
    <property type="term" value="F:ubiquitin protein ligase activity"/>
    <property type="evidence" value="ECO:0007669"/>
    <property type="project" value="UniProtKB-UniRule"/>
</dbReference>
<keyword evidence="7 11" id="KW-0833">Ubl conjugation pathway</keyword>
<dbReference type="PROSITE" id="PS50089">
    <property type="entry name" value="ZF_RING_2"/>
    <property type="match status" value="1"/>
</dbReference>
<keyword evidence="11" id="KW-0256">Endoplasmic reticulum</keyword>
<dbReference type="GO" id="GO:0008270">
    <property type="term" value="F:zinc ion binding"/>
    <property type="evidence" value="ECO:0007669"/>
    <property type="project" value="UniProtKB-KW"/>
</dbReference>
<evidence type="ECO:0000256" key="6">
    <source>
        <dbReference type="ARBA" id="ARBA00022771"/>
    </source>
</evidence>
<evidence type="ECO:0000256" key="2">
    <source>
        <dbReference type="ARBA" id="ARBA00004308"/>
    </source>
</evidence>
<dbReference type="GO" id="GO:0005789">
    <property type="term" value="C:endoplasmic reticulum membrane"/>
    <property type="evidence" value="ECO:0007669"/>
    <property type="project" value="UniProtKB-SubCell"/>
</dbReference>
<evidence type="ECO:0000256" key="9">
    <source>
        <dbReference type="ARBA" id="ARBA00023136"/>
    </source>
</evidence>
<dbReference type="SMART" id="SM00184">
    <property type="entry name" value="RING"/>
    <property type="match status" value="1"/>
</dbReference>
<evidence type="ECO:0000313" key="15">
    <source>
        <dbReference type="Proteomes" id="UP000834106"/>
    </source>
</evidence>
<dbReference type="EMBL" id="OU503038">
    <property type="protein sequence ID" value="CAI9758749.1"/>
    <property type="molecule type" value="Genomic_DNA"/>
</dbReference>
<keyword evidence="5 11" id="KW-0479">Metal-binding</keyword>
<comment type="function">
    <text evidence="11">E3 ubiquitin-protein ligase.</text>
</comment>